<keyword evidence="3" id="KW-0600">Photoreceptor protein</keyword>
<feature type="domain" description="PAC" evidence="17">
    <location>
        <begin position="346"/>
        <end position="398"/>
    </location>
</feature>
<proteinExistence type="predicted"/>
<evidence type="ECO:0000256" key="2">
    <source>
        <dbReference type="ARBA" id="ARBA00012438"/>
    </source>
</evidence>
<evidence type="ECO:0000313" key="19">
    <source>
        <dbReference type="Proteomes" id="UP000240996"/>
    </source>
</evidence>
<dbReference type="NCBIfam" id="TIGR00229">
    <property type="entry name" value="sensory_box"/>
    <property type="match status" value="1"/>
</dbReference>
<keyword evidence="14" id="KW-0843">Virulence</keyword>
<keyword evidence="13" id="KW-0157">Chromophore</keyword>
<accession>A0A2T4YU25</accession>
<dbReference type="Gene3D" id="2.10.70.100">
    <property type="match status" value="1"/>
</dbReference>
<evidence type="ECO:0000256" key="5">
    <source>
        <dbReference type="ARBA" id="ARBA00022606"/>
    </source>
</evidence>
<dbReference type="InterPro" id="IPR000700">
    <property type="entry name" value="PAS-assoc_C"/>
</dbReference>
<dbReference type="PROSITE" id="PS50113">
    <property type="entry name" value="PAC"/>
    <property type="match status" value="2"/>
</dbReference>
<dbReference type="SMART" id="SM00091">
    <property type="entry name" value="PAS"/>
    <property type="match status" value="2"/>
</dbReference>
<dbReference type="SMART" id="SM00911">
    <property type="entry name" value="HWE_HK"/>
    <property type="match status" value="1"/>
</dbReference>
<dbReference type="InterPro" id="IPR013655">
    <property type="entry name" value="PAS_fold_3"/>
</dbReference>
<keyword evidence="12" id="KW-0067">ATP-binding</keyword>
<evidence type="ECO:0000256" key="9">
    <source>
        <dbReference type="ARBA" id="ARBA00022737"/>
    </source>
</evidence>
<evidence type="ECO:0000256" key="3">
    <source>
        <dbReference type="ARBA" id="ARBA00022543"/>
    </source>
</evidence>
<keyword evidence="10" id="KW-0547">Nucleotide-binding</keyword>
<evidence type="ECO:0000256" key="13">
    <source>
        <dbReference type="ARBA" id="ARBA00022991"/>
    </source>
</evidence>
<dbReference type="InterPro" id="IPR001610">
    <property type="entry name" value="PAC"/>
</dbReference>
<evidence type="ECO:0000313" key="18">
    <source>
        <dbReference type="EMBL" id="PTM47241.1"/>
    </source>
</evidence>
<keyword evidence="19" id="KW-1185">Reference proteome</keyword>
<sequence>MSWSGLNLEGGQFDDVVRLAAQICGAPVALVSVIEAGQQLPKASIGITASTAPLSEVICQHTINERDLLVIPDLSADLRTATHPLVTADPALRFYAGVFLAGTDDKPLGTLCIMDREPRPSGLTDNQAGALAALGRQVVTLLNLQRERSRFEAVFNSAVDYAVIVMDRDGRITDWNEGAHQILGWTPEEICGRDLDAFFTPEDRAAGISDKEMEGARTVGRGIDERWHLRKNGERFWASGEMMPLRGPDGELQGYVKMLRDRTEVRLADERLEMALAASGVVGLWDWVVDTDLLHGDAHFARLYGLEKAQTKAGLTMEEYQTYVVEEDVAPLRARIRQVFDTGADFLVEYRLAIPGERLRWVECKGRMIYNQQGQPVRFSGTSVDVTDRKDHDEQRQLLMHELSHRVKNTFAMVQSVAFQTLRGTDQKVSTALQNRLAALSRAHEVLIQTSWSSTSLSELMERVLRLEAEGGRFLLIGPDLIVGSRAALSLSLLLHELATNAVKYGSLSVPDGLVRIEWWVEEETFCLRWKEEGGPPARASTATGFGSRLIAMGIAGARQAKLDYTNEGLTAVFHCPRISLEQD</sequence>
<evidence type="ECO:0000256" key="8">
    <source>
        <dbReference type="ARBA" id="ARBA00022679"/>
    </source>
</evidence>
<dbReference type="InterPro" id="IPR000014">
    <property type="entry name" value="PAS"/>
</dbReference>
<comment type="caution">
    <text evidence="18">The sequence shown here is derived from an EMBL/GenBank/DDBJ whole genome shotgun (WGS) entry which is preliminary data.</text>
</comment>
<keyword evidence="6" id="KW-0285">Flavoprotein</keyword>
<dbReference type="InterPro" id="IPR011102">
    <property type="entry name" value="Sig_transdc_His_kinase_HWE"/>
</dbReference>
<evidence type="ECO:0000256" key="12">
    <source>
        <dbReference type="ARBA" id="ARBA00022840"/>
    </source>
</evidence>
<evidence type="ECO:0000256" key="15">
    <source>
        <dbReference type="ARBA" id="ARBA00023170"/>
    </source>
</evidence>
<gene>
    <name evidence="18" type="ORF">C8J24_0628</name>
</gene>
<dbReference type="EMBL" id="PZZN01000001">
    <property type="protein sequence ID" value="PTM47241.1"/>
    <property type="molecule type" value="Genomic_DNA"/>
</dbReference>
<dbReference type="Gene3D" id="3.30.450.20">
    <property type="entry name" value="PAS domain"/>
    <property type="match status" value="2"/>
</dbReference>
<keyword evidence="9" id="KW-0677">Repeat</keyword>
<reference evidence="18 19" key="1">
    <citation type="submission" date="2018-04" db="EMBL/GenBank/DDBJ databases">
        <title>Genomic Encyclopedia of Type Strains, Phase III (KMG-III): the genomes of soil and plant-associated and newly described type strains.</title>
        <authorList>
            <person name="Whitman W."/>
        </authorList>
    </citation>
    <scope>NUCLEOTIDE SEQUENCE [LARGE SCALE GENOMIC DNA]</scope>
    <source>
        <strain evidence="18 19">NW12</strain>
    </source>
</reference>
<dbReference type="Pfam" id="PF07536">
    <property type="entry name" value="HWE_HK"/>
    <property type="match status" value="1"/>
</dbReference>
<evidence type="ECO:0000256" key="14">
    <source>
        <dbReference type="ARBA" id="ARBA00023026"/>
    </source>
</evidence>
<dbReference type="Pfam" id="PF13426">
    <property type="entry name" value="PAS_9"/>
    <property type="match status" value="1"/>
</dbReference>
<comment type="catalytic activity">
    <reaction evidence="1">
        <text>ATP + protein L-histidine = ADP + protein N-phospho-L-histidine.</text>
        <dbReference type="EC" id="2.7.13.3"/>
    </reaction>
</comment>
<dbReference type="InterPro" id="IPR036890">
    <property type="entry name" value="HATPase_C_sf"/>
</dbReference>
<dbReference type="SMART" id="SM00086">
    <property type="entry name" value="PAC"/>
    <property type="match status" value="2"/>
</dbReference>
<keyword evidence="8" id="KW-0808">Transferase</keyword>
<organism evidence="18 19">
    <name type="scientific">Sphingomonas aerolata</name>
    <dbReference type="NCBI Taxonomy" id="185951"/>
    <lineage>
        <taxon>Bacteria</taxon>
        <taxon>Pseudomonadati</taxon>
        <taxon>Pseudomonadota</taxon>
        <taxon>Alphaproteobacteria</taxon>
        <taxon>Sphingomonadales</taxon>
        <taxon>Sphingomonadaceae</taxon>
        <taxon>Sphingomonas</taxon>
    </lineage>
</organism>
<dbReference type="SUPFAM" id="SSF55785">
    <property type="entry name" value="PYP-like sensor domain (PAS domain)"/>
    <property type="match status" value="2"/>
</dbReference>
<evidence type="ECO:0000256" key="6">
    <source>
        <dbReference type="ARBA" id="ARBA00022630"/>
    </source>
</evidence>
<feature type="domain" description="PAS" evidence="16">
    <location>
        <begin position="147"/>
        <end position="204"/>
    </location>
</feature>
<feature type="domain" description="PAC" evidence="17">
    <location>
        <begin position="221"/>
        <end position="274"/>
    </location>
</feature>
<dbReference type="PANTHER" id="PTHR41523">
    <property type="entry name" value="TWO-COMPONENT SYSTEM SENSOR PROTEIN"/>
    <property type="match status" value="1"/>
</dbReference>
<evidence type="ECO:0000256" key="4">
    <source>
        <dbReference type="ARBA" id="ARBA00022553"/>
    </source>
</evidence>
<keyword evidence="7" id="KW-0288">FMN</keyword>
<dbReference type="PROSITE" id="PS50112">
    <property type="entry name" value="PAS"/>
    <property type="match status" value="1"/>
</dbReference>
<name>A0A2T4YU25_9SPHN</name>
<dbReference type="SUPFAM" id="SSF55781">
    <property type="entry name" value="GAF domain-like"/>
    <property type="match status" value="1"/>
</dbReference>
<dbReference type="InterPro" id="IPR029016">
    <property type="entry name" value="GAF-like_dom_sf"/>
</dbReference>
<dbReference type="AlphaFoldDB" id="A0A2T4YU25"/>
<dbReference type="SUPFAM" id="SSF55874">
    <property type="entry name" value="ATPase domain of HSP90 chaperone/DNA topoisomerase II/histidine kinase"/>
    <property type="match status" value="1"/>
</dbReference>
<dbReference type="Pfam" id="PF08447">
    <property type="entry name" value="PAS_3"/>
    <property type="match status" value="1"/>
</dbReference>
<dbReference type="Gene3D" id="3.30.450.40">
    <property type="match status" value="1"/>
</dbReference>
<dbReference type="Proteomes" id="UP000240996">
    <property type="component" value="Unassembled WGS sequence"/>
</dbReference>
<keyword evidence="4" id="KW-0597">Phosphoprotein</keyword>
<protein>
    <recommendedName>
        <fullName evidence="2">histidine kinase</fullName>
        <ecNumber evidence="2">2.7.13.3</ecNumber>
    </recommendedName>
</protein>
<keyword evidence="5" id="KW-0716">Sensory transduction</keyword>
<dbReference type="EC" id="2.7.13.3" evidence="2"/>
<evidence type="ECO:0000256" key="1">
    <source>
        <dbReference type="ARBA" id="ARBA00000085"/>
    </source>
</evidence>
<evidence type="ECO:0000256" key="10">
    <source>
        <dbReference type="ARBA" id="ARBA00022741"/>
    </source>
</evidence>
<evidence type="ECO:0000256" key="11">
    <source>
        <dbReference type="ARBA" id="ARBA00022777"/>
    </source>
</evidence>
<evidence type="ECO:0000256" key="7">
    <source>
        <dbReference type="ARBA" id="ARBA00022643"/>
    </source>
</evidence>
<keyword evidence="15" id="KW-0675">Receptor</keyword>
<dbReference type="GO" id="GO:0005524">
    <property type="term" value="F:ATP binding"/>
    <property type="evidence" value="ECO:0007669"/>
    <property type="project" value="UniProtKB-KW"/>
</dbReference>
<dbReference type="CDD" id="cd00130">
    <property type="entry name" value="PAS"/>
    <property type="match status" value="2"/>
</dbReference>
<dbReference type="GO" id="GO:0009881">
    <property type="term" value="F:photoreceptor activity"/>
    <property type="evidence" value="ECO:0007669"/>
    <property type="project" value="UniProtKB-KW"/>
</dbReference>
<keyword evidence="11" id="KW-0418">Kinase</keyword>
<dbReference type="InterPro" id="IPR035965">
    <property type="entry name" value="PAS-like_dom_sf"/>
</dbReference>
<dbReference type="Gene3D" id="3.30.565.10">
    <property type="entry name" value="Histidine kinase-like ATPase, C-terminal domain"/>
    <property type="match status" value="1"/>
</dbReference>
<dbReference type="PANTHER" id="PTHR41523:SF7">
    <property type="entry name" value="HISTIDINE KINASE"/>
    <property type="match status" value="1"/>
</dbReference>
<evidence type="ECO:0000259" key="16">
    <source>
        <dbReference type="PROSITE" id="PS50112"/>
    </source>
</evidence>
<dbReference type="GO" id="GO:0004673">
    <property type="term" value="F:protein histidine kinase activity"/>
    <property type="evidence" value="ECO:0007669"/>
    <property type="project" value="UniProtKB-EC"/>
</dbReference>
<evidence type="ECO:0000259" key="17">
    <source>
        <dbReference type="PROSITE" id="PS50113"/>
    </source>
</evidence>